<protein>
    <submittedName>
        <fullName evidence="2">Uncharacterized protein</fullName>
    </submittedName>
</protein>
<dbReference type="Proteomes" id="UP000001861">
    <property type="component" value="Unassembled WGS sequence"/>
</dbReference>
<dbReference type="HOGENOM" id="CLU_069689_0_0_1"/>
<gene>
    <name evidence="2" type="ORF">CC1G_00235</name>
</gene>
<dbReference type="STRING" id="240176.A8NX88"/>
<dbReference type="AlphaFoldDB" id="A8NX88"/>
<dbReference type="PANTHER" id="PTHR16537:SF1">
    <property type="entry name" value="PROTEIN ZNRD2"/>
    <property type="match status" value="1"/>
</dbReference>
<organism evidence="2 3">
    <name type="scientific">Coprinopsis cinerea (strain Okayama-7 / 130 / ATCC MYA-4618 / FGSC 9003)</name>
    <name type="common">Inky cap fungus</name>
    <name type="synonym">Hormographiella aspergillata</name>
    <dbReference type="NCBI Taxonomy" id="240176"/>
    <lineage>
        <taxon>Eukaryota</taxon>
        <taxon>Fungi</taxon>
        <taxon>Dikarya</taxon>
        <taxon>Basidiomycota</taxon>
        <taxon>Agaricomycotina</taxon>
        <taxon>Agaricomycetes</taxon>
        <taxon>Agaricomycetidae</taxon>
        <taxon>Agaricales</taxon>
        <taxon>Agaricineae</taxon>
        <taxon>Psathyrellaceae</taxon>
        <taxon>Coprinopsis</taxon>
    </lineage>
</organism>
<dbReference type="InterPro" id="IPR051888">
    <property type="entry name" value="UPF0148_domain"/>
</dbReference>
<evidence type="ECO:0000313" key="2">
    <source>
        <dbReference type="EMBL" id="EAU84716.2"/>
    </source>
</evidence>
<comment type="caution">
    <text evidence="2">The sequence shown here is derived from an EMBL/GenBank/DDBJ whole genome shotgun (WGS) entry which is preliminary data.</text>
</comment>
<dbReference type="KEGG" id="cci:CC1G_00235"/>
<dbReference type="eggNOG" id="ENOG502S87J">
    <property type="taxonomic scope" value="Eukaryota"/>
</dbReference>
<feature type="compositionally biased region" description="Basic and acidic residues" evidence="1">
    <location>
        <begin position="15"/>
        <end position="26"/>
    </location>
</feature>
<dbReference type="VEuPathDB" id="FungiDB:CC1G_00235"/>
<proteinExistence type="predicted"/>
<dbReference type="RefSeq" id="XP_001837099.2">
    <property type="nucleotide sequence ID" value="XM_001837047.2"/>
</dbReference>
<reference evidence="2 3" key="1">
    <citation type="journal article" date="2010" name="Proc. Natl. Acad. Sci. U.S.A.">
        <title>Insights into evolution of multicellular fungi from the assembled chromosomes of the mushroom Coprinopsis cinerea (Coprinus cinereus).</title>
        <authorList>
            <person name="Stajich J.E."/>
            <person name="Wilke S.K."/>
            <person name="Ahren D."/>
            <person name="Au C.H."/>
            <person name="Birren B.W."/>
            <person name="Borodovsky M."/>
            <person name="Burns C."/>
            <person name="Canback B."/>
            <person name="Casselton L.A."/>
            <person name="Cheng C.K."/>
            <person name="Deng J."/>
            <person name="Dietrich F.S."/>
            <person name="Fargo D.C."/>
            <person name="Farman M.L."/>
            <person name="Gathman A.C."/>
            <person name="Goldberg J."/>
            <person name="Guigo R."/>
            <person name="Hoegger P.J."/>
            <person name="Hooker J.B."/>
            <person name="Huggins A."/>
            <person name="James T.Y."/>
            <person name="Kamada T."/>
            <person name="Kilaru S."/>
            <person name="Kodira C."/>
            <person name="Kues U."/>
            <person name="Kupfer D."/>
            <person name="Kwan H.S."/>
            <person name="Lomsadze A."/>
            <person name="Li W."/>
            <person name="Lilly W.W."/>
            <person name="Ma L.J."/>
            <person name="Mackey A.J."/>
            <person name="Manning G."/>
            <person name="Martin F."/>
            <person name="Muraguchi H."/>
            <person name="Natvig D.O."/>
            <person name="Palmerini H."/>
            <person name="Ramesh M.A."/>
            <person name="Rehmeyer C.J."/>
            <person name="Roe B.A."/>
            <person name="Shenoy N."/>
            <person name="Stanke M."/>
            <person name="Ter-Hovhannisyan V."/>
            <person name="Tunlid A."/>
            <person name="Velagapudi R."/>
            <person name="Vision T.J."/>
            <person name="Zeng Q."/>
            <person name="Zolan M.E."/>
            <person name="Pukkila P.J."/>
        </authorList>
    </citation>
    <scope>NUCLEOTIDE SEQUENCE [LARGE SCALE GENOMIC DNA]</scope>
    <source>
        <strain evidence="3">Okayama-7 / 130 / ATCC MYA-4618 / FGSC 9003</strain>
    </source>
</reference>
<dbReference type="EMBL" id="AACS02000005">
    <property type="protein sequence ID" value="EAU84716.2"/>
    <property type="molecule type" value="Genomic_DNA"/>
</dbReference>
<dbReference type="Pfam" id="PF06677">
    <property type="entry name" value="Auto_anti-p27"/>
    <property type="match status" value="1"/>
</dbReference>
<evidence type="ECO:0000256" key="1">
    <source>
        <dbReference type="SAM" id="MobiDB-lite"/>
    </source>
</evidence>
<dbReference type="GeneID" id="6013655"/>
<dbReference type="OMA" id="CISIGTT"/>
<dbReference type="InParanoid" id="A8NX88"/>
<feature type="region of interest" description="Disordered" evidence="1">
    <location>
        <begin position="1"/>
        <end position="26"/>
    </location>
</feature>
<accession>A8NX88</accession>
<sequence length="222" mass="24650">MSNLSEEFILPPETEESRRRREQSDRASAELGRRLLQGWAMLGEECPNSTCYGVPLMRPPNQGEEMSPNKVGIPPIWNECDLYQVLLLQECVICCNVYITETGPGGERLILLNPPKNETASSSSSTLAQLPTQQVIPRDPVCVPAISNTLQPQTQVVNPELLQVLTETSTNLQSTLHGLSNNLTALTPRDYMNPESICKLANAISDVTQALRHVEQLRRDTQ</sequence>
<dbReference type="InterPro" id="IPR009563">
    <property type="entry name" value="SSSCA1"/>
</dbReference>
<dbReference type="PANTHER" id="PTHR16537">
    <property type="entry name" value="SJOEGREN SYNDROME/SCLERODERMA AUTOANTIGEN 1"/>
    <property type="match status" value="1"/>
</dbReference>
<keyword evidence="3" id="KW-1185">Reference proteome</keyword>
<name>A8NX88_COPC7</name>
<dbReference type="OrthoDB" id="28939at2759"/>
<evidence type="ECO:0000313" key="3">
    <source>
        <dbReference type="Proteomes" id="UP000001861"/>
    </source>
</evidence>